<proteinExistence type="predicted"/>
<dbReference type="Pfam" id="PF05944">
    <property type="entry name" value="Phage_term_smal"/>
    <property type="match status" value="1"/>
</dbReference>
<dbReference type="EMBL" id="RZHF01000029">
    <property type="protein sequence ID" value="RUR27689.1"/>
    <property type="molecule type" value="Genomic_DNA"/>
</dbReference>
<protein>
    <submittedName>
        <fullName evidence="2">Terminase</fullName>
    </submittedName>
</protein>
<organism evidence="2 3">
    <name type="scientific">Vreelandella nanhaiensis</name>
    <dbReference type="NCBI Taxonomy" id="1258546"/>
    <lineage>
        <taxon>Bacteria</taxon>
        <taxon>Pseudomonadati</taxon>
        <taxon>Pseudomonadota</taxon>
        <taxon>Gammaproteobacteria</taxon>
        <taxon>Oceanospirillales</taxon>
        <taxon>Halomonadaceae</taxon>
        <taxon>Vreelandella</taxon>
    </lineage>
</organism>
<name>A0A3S0Y1I5_9GAMM</name>
<evidence type="ECO:0000256" key="1">
    <source>
        <dbReference type="SAM" id="MobiDB-lite"/>
    </source>
</evidence>
<dbReference type="RefSeq" id="WP_127063658.1">
    <property type="nucleotide sequence ID" value="NZ_RZHF01000029.1"/>
</dbReference>
<dbReference type="GO" id="GO:0003677">
    <property type="term" value="F:DNA binding"/>
    <property type="evidence" value="ECO:0007669"/>
    <property type="project" value="InterPro"/>
</dbReference>
<sequence>MKSPARKHFEQVTAAKAAGAATPGEQQQGEQYELHAHALYEARRTLKTIKSTQAKIEKKRELLPDFMPYITGVLAEGNGAKDDVLMTLMIWCIDIGDFEKALEIGAYAMKHGIDTPDQFDRDTVSILAEEIAEGVKTQLEKEGADADALANVMARCVAIVGDADMHDQIKAKVHKSYGYALRAAEDAEGALAQLKRALELNEKIGVKQDIQRLESAIKKQGEQATA</sequence>
<dbReference type="InterPro" id="IPR010270">
    <property type="entry name" value="Phage_P2_GpM"/>
</dbReference>
<evidence type="ECO:0000313" key="3">
    <source>
        <dbReference type="Proteomes" id="UP000287023"/>
    </source>
</evidence>
<accession>A0A3S0Y1I5</accession>
<feature type="region of interest" description="Disordered" evidence="1">
    <location>
        <begin position="1"/>
        <end position="29"/>
    </location>
</feature>
<reference evidence="2 3" key="1">
    <citation type="submission" date="2018-12" db="EMBL/GenBank/DDBJ databases">
        <title>three novel Halomonas strain isolated from plants.</title>
        <authorList>
            <person name="Sun C."/>
        </authorList>
    </citation>
    <scope>NUCLEOTIDE SEQUENCE [LARGE SCALE GENOMIC DNA]</scope>
    <source>
        <strain evidence="2 3">JCM 18142</strain>
    </source>
</reference>
<dbReference type="OrthoDB" id="8562788at2"/>
<evidence type="ECO:0000313" key="2">
    <source>
        <dbReference type="EMBL" id="RUR27689.1"/>
    </source>
</evidence>
<dbReference type="AlphaFoldDB" id="A0A3S0Y1I5"/>
<dbReference type="GO" id="GO:0004519">
    <property type="term" value="F:endonuclease activity"/>
    <property type="evidence" value="ECO:0007669"/>
    <property type="project" value="InterPro"/>
</dbReference>
<dbReference type="InterPro" id="IPR011990">
    <property type="entry name" value="TPR-like_helical_dom_sf"/>
</dbReference>
<keyword evidence="3" id="KW-1185">Reference proteome</keyword>
<dbReference type="Proteomes" id="UP000287023">
    <property type="component" value="Unassembled WGS sequence"/>
</dbReference>
<dbReference type="SUPFAM" id="SSF48452">
    <property type="entry name" value="TPR-like"/>
    <property type="match status" value="1"/>
</dbReference>
<gene>
    <name evidence="2" type="ORF">ELY38_18665</name>
</gene>
<comment type="caution">
    <text evidence="2">The sequence shown here is derived from an EMBL/GenBank/DDBJ whole genome shotgun (WGS) entry which is preliminary data.</text>
</comment>